<accession>A0A075LYR0</accession>
<protein>
    <submittedName>
        <fullName evidence="1">Uncharacterized protein</fullName>
    </submittedName>
</protein>
<evidence type="ECO:0000313" key="2">
    <source>
        <dbReference type="Proteomes" id="UP000028561"/>
    </source>
</evidence>
<proteinExistence type="predicted"/>
<sequence>MIKVFTTYDFSSGKSTTMIYDDEGHKIYQDNSKFEADYDTVYMFGRKLYTLESVKEYGTYFIFAEYDNGIKGLLSKRKVTLK</sequence>
<evidence type="ECO:0000313" key="1">
    <source>
        <dbReference type="EMBL" id="AIF72023.1"/>
    </source>
</evidence>
<name>A0A075LYR0_9CAUD</name>
<dbReference type="GeneID" id="20283134"/>
<dbReference type="Proteomes" id="UP000028561">
    <property type="component" value="Segment"/>
</dbReference>
<reference evidence="2" key="1">
    <citation type="submission" date="2014-09" db="EMBL/GenBank/DDBJ databases">
        <title>Genomic characterization and comparison of seven Myoviridae bacteriophage infecting Bacillus thuringiensis.</title>
        <authorList>
            <person name="Sauder A.B."/>
            <person name="McKenzie Q.R."/>
            <person name="Temple L.M."/>
            <person name="Alexis B.K."/>
            <person name="Al-Atrache Z."/>
            <person name="Lewis L.O."/>
            <person name="Loesser-Casey K.E."/>
            <person name="Mitchell K.J."/>
        </authorList>
    </citation>
    <scope>NUCLEOTIDE SEQUENCE [LARGE SCALE GENOMIC DNA]</scope>
</reference>
<keyword evidence="2" id="KW-1185">Reference proteome</keyword>
<dbReference type="KEGG" id="vg:20283134"/>
<reference evidence="1 2" key="2">
    <citation type="journal article" date="2016" name="Virology (Lond)">
        <title>Genomic characterization and comparison of seven Myoviridae bacteriophage infecting Bacillus thuringiensis.</title>
        <authorList>
            <person name="Sauder A.B."/>
            <person name="Quinn M.R."/>
            <person name="Brouillette A."/>
            <person name="Caruso S."/>
            <person name="Cresawn S."/>
            <person name="Erill I."/>
            <person name="Lewis L."/>
            <person name="Loesser-Casey K."/>
            <person name="Pate M."/>
            <person name="Scott C."/>
            <person name="Stockwell S."/>
            <person name="Temple L."/>
        </authorList>
    </citation>
    <scope>NUCLEOTIDE SEQUENCE [LARGE SCALE GENOMIC DNA]</scope>
</reference>
<organism evidence="1 2">
    <name type="scientific">Bacillus phage Riley</name>
    <dbReference type="NCBI Taxonomy" id="1486662"/>
    <lineage>
        <taxon>Viruses</taxon>
        <taxon>Duplodnaviria</taxon>
        <taxon>Heunggongvirae</taxon>
        <taxon>Uroviricota</taxon>
        <taxon>Caudoviricetes</taxon>
        <taxon>Herelleviridae</taxon>
        <taxon>Bastillevirinae</taxon>
        <taxon>Bequatrovirus</taxon>
        <taxon>Bequatrovirus riley</taxon>
    </lineage>
</organism>
<dbReference type="RefSeq" id="YP_009055912.1">
    <property type="nucleotide sequence ID" value="NC_024788.1"/>
</dbReference>
<dbReference type="EMBL" id="KJ489402">
    <property type="protein sequence ID" value="AIF72023.1"/>
    <property type="molecule type" value="Genomic_DNA"/>
</dbReference>